<dbReference type="Gene3D" id="3.20.20.80">
    <property type="entry name" value="Glycosidases"/>
    <property type="match status" value="1"/>
</dbReference>
<feature type="domain" description="Glycoside hydrolase family 2 catalytic" evidence="1">
    <location>
        <begin position="100"/>
        <end position="330"/>
    </location>
</feature>
<dbReference type="InterPro" id="IPR006103">
    <property type="entry name" value="Glyco_hydro_2_cat"/>
</dbReference>
<dbReference type="SUPFAM" id="SSF51445">
    <property type="entry name" value="(Trans)glycosidases"/>
    <property type="match status" value="1"/>
</dbReference>
<dbReference type="InterPro" id="IPR017853">
    <property type="entry name" value="GH"/>
</dbReference>
<evidence type="ECO:0000259" key="1">
    <source>
        <dbReference type="Pfam" id="PF02836"/>
    </source>
</evidence>
<dbReference type="GO" id="GO:0005975">
    <property type="term" value="P:carbohydrate metabolic process"/>
    <property type="evidence" value="ECO:0007669"/>
    <property type="project" value="InterPro"/>
</dbReference>
<gene>
    <name evidence="2" type="ORF">CYPRO_1469</name>
</gene>
<dbReference type="Proteomes" id="UP000254808">
    <property type="component" value="Chromosome"/>
</dbReference>
<proteinExistence type="predicted"/>
<dbReference type="EMBL" id="CP027806">
    <property type="protein sequence ID" value="AXJ00725.1"/>
    <property type="molecule type" value="Genomic_DNA"/>
</dbReference>
<dbReference type="GO" id="GO:0004553">
    <property type="term" value="F:hydrolase activity, hydrolyzing O-glycosyl compounds"/>
    <property type="evidence" value="ECO:0007669"/>
    <property type="project" value="InterPro"/>
</dbReference>
<dbReference type="AlphaFoldDB" id="A0A345UJS3"/>
<accession>A0A345UJS3</accession>
<reference evidence="2 3" key="1">
    <citation type="submission" date="2018-03" db="EMBL/GenBank/DDBJ databases">
        <title>Phenotypic and genomic properties of Cyclonatronum proteinivorum gen. nov., sp. nov., a haloalkaliphilic bacteroidete from soda lakes possessing Na+-translocating rhodopsin.</title>
        <authorList>
            <person name="Toshchakov S.V."/>
            <person name="Korzhenkov A."/>
            <person name="Samarov N.I."/>
            <person name="Kublanov I.V."/>
            <person name="Muntyan M.S."/>
            <person name="Sorokin D.Y."/>
        </authorList>
    </citation>
    <scope>NUCLEOTIDE SEQUENCE [LARGE SCALE GENOMIC DNA]</scope>
    <source>
        <strain evidence="2 3">Omega</strain>
    </source>
</reference>
<keyword evidence="3" id="KW-1185">Reference proteome</keyword>
<keyword evidence="2" id="KW-0378">Hydrolase</keyword>
<dbReference type="KEGG" id="cprv:CYPRO_1469"/>
<protein>
    <submittedName>
        <fullName evidence="2">Glycosyl hydrolases family 2, TIM barrel domain</fullName>
    </submittedName>
</protein>
<organism evidence="2 3">
    <name type="scientific">Cyclonatronum proteinivorum</name>
    <dbReference type="NCBI Taxonomy" id="1457365"/>
    <lineage>
        <taxon>Bacteria</taxon>
        <taxon>Pseudomonadati</taxon>
        <taxon>Balneolota</taxon>
        <taxon>Balneolia</taxon>
        <taxon>Balneolales</taxon>
        <taxon>Cyclonatronaceae</taxon>
        <taxon>Cyclonatronum</taxon>
    </lineage>
</organism>
<evidence type="ECO:0000313" key="3">
    <source>
        <dbReference type="Proteomes" id="UP000254808"/>
    </source>
</evidence>
<name>A0A345UJS3_9BACT</name>
<sequence>MDSASLLLKIAWWTSNKILMSKPTNMIRTKQFMILLSLLLMASVSSSLAQDRVHVQEDADGWRLLVDGEPLMVNGMNWDYFPIGTNYEYDFWGQSDRFIRDALDYEMRLLQNMGVNSIRVYTGITPEWVTYIYDNYGIYTMLNHSFGRYGVMLEDGWMANTEYSDPRVQELLLREVTEMVQEFRGTRGLLLYLLGNENNYGLFWGGAETEDIPVVDRQSTVRARAMYELFNDAALAMKEYDTDRPIAMANGDLLFMDLVVEFMPDMDIFGANVYRGETFTDLYDRVAAEYGKPVLLTEFGSDAFNARTNQEDQLMQAHFKRLNWLDIYQHAAGMGRAQNSIGGYTFQWSDGWWKYGQTVDLDVHNTNASWANGGYWWDYVEGENNMNEEWFGIMAKGPTDAMGHFRLFPRAAYYVLQEAHKIDVYAPGMSAARLAEIFEDINIMDAYLRARGDTAALEVDRLTGIRLSRFTADFKTFNTGGDKITTPESADPNVRQFPNEQGFDHMQSFYVGVEARPSNDVRAEVQFNVLANVAQNPIDEIFYENRGRQLEVLTPEGIATLEDVNRVKVYNASFDWNHRYFDLEGFYRTGRYHWGYEGDFFGLYPEANYGDQIDIYNGIAPFGFEMAGRREFDGFKFAFGPQLWWGANPAFLLKYRHRTGPWDMAAIYHEDIATQGMTESSFAVPQPKTRRVTFAATRDFGPLEVQGGVIWAGQPLNDREFQIYRNGEIFVDQINPEDNWGGKLKLTYQGGNFNWYAQSAVMGLVAQGGYDQTMTFTGWHLKDSGSGNQYNFLTGFAYQLGDFQIAPNFLWQQPIEGPIPADVAAPGRPRNILDDPFSVRANRETVAGELLITYDPTPATYMFDWNNDYREDAPFAASVGFIYRHHPTTQDAAIGILPDGRTAFAFPGAPPARDLWEAHARIVSRVSPDLGIIARLYGGEAEANGSDDRLIERFGGDLRVIYRNIMLNSFVRVNDWGPFDYHRDFNLTFPLQLMADVSMSLGEQDWFDMPRTRIGVRGTYRTLDEFSPRYAPAFMEDPSGQIVPNPVAPGFGNGNEWEFRTYIQINI</sequence>
<evidence type="ECO:0000313" key="2">
    <source>
        <dbReference type="EMBL" id="AXJ00725.1"/>
    </source>
</evidence>
<dbReference type="Pfam" id="PF02836">
    <property type="entry name" value="Glyco_hydro_2_C"/>
    <property type="match status" value="1"/>
</dbReference>